<keyword evidence="3" id="KW-1185">Reference proteome</keyword>
<evidence type="ECO:0000313" key="3">
    <source>
        <dbReference type="Proteomes" id="UP000023772"/>
    </source>
</evidence>
<organism evidence="2 4">
    <name type="scientific">Draconibacterium orientale</name>
    <dbReference type="NCBI Taxonomy" id="1168034"/>
    <lineage>
        <taxon>Bacteria</taxon>
        <taxon>Pseudomonadati</taxon>
        <taxon>Bacteroidota</taxon>
        <taxon>Bacteroidia</taxon>
        <taxon>Marinilabiliales</taxon>
        <taxon>Prolixibacteraceae</taxon>
        <taxon>Draconibacterium</taxon>
    </lineage>
</organism>
<name>X5DJW1_9BACT</name>
<dbReference type="Proteomes" id="UP000181981">
    <property type="component" value="Unassembled WGS sequence"/>
</dbReference>
<evidence type="ECO:0000313" key="4">
    <source>
        <dbReference type="Proteomes" id="UP000181981"/>
    </source>
</evidence>
<gene>
    <name evidence="1" type="ORF">FH5T_01230</name>
    <name evidence="2" type="ORF">SAMN05444285_106108</name>
</gene>
<reference evidence="1 3" key="1">
    <citation type="submission" date="2014-03" db="EMBL/GenBank/DDBJ databases">
        <title>Complete genome sequence of a deeply braunched marine Bacteroidia bacterium Draconibacterium orientale type strain FH5T.</title>
        <authorList>
            <person name="Li X."/>
            <person name="Wang X."/>
            <person name="Xie Z."/>
            <person name="Du Z."/>
            <person name="Chen G."/>
        </authorList>
    </citation>
    <scope>NUCLEOTIDE SEQUENCE [LARGE SCALE GENOMIC DNA]</scope>
    <source>
        <strain evidence="1 3">FH5</strain>
    </source>
</reference>
<accession>X5DJW1</accession>
<dbReference type="Proteomes" id="UP000023772">
    <property type="component" value="Chromosome"/>
</dbReference>
<protein>
    <submittedName>
        <fullName evidence="2">Uncharacterized protein</fullName>
    </submittedName>
</protein>
<proteinExistence type="predicted"/>
<dbReference type="KEGG" id="dori:FH5T_01230"/>
<dbReference type="RefSeq" id="WP_038554507.1">
    <property type="nucleotide sequence ID" value="NZ_FOHT01000006.1"/>
</dbReference>
<dbReference type="EMBL" id="FOHT01000006">
    <property type="protein sequence ID" value="SET12994.1"/>
    <property type="molecule type" value="Genomic_DNA"/>
</dbReference>
<sequence length="121" mass="14395">MTPEIKKHIQNHDTHNTFGFLRLKGFFILDYDCIMTNDSQIVNVLSHYLLVEFEDGGKIKYRTVMFWHALVKDGYLKIIVYDINKQVIITRLHNIDKTNSICNWVLLDKNIFKDDRLESDF</sequence>
<reference evidence="2 4" key="2">
    <citation type="submission" date="2016-10" db="EMBL/GenBank/DDBJ databases">
        <authorList>
            <person name="de Groot N.N."/>
        </authorList>
    </citation>
    <scope>NUCLEOTIDE SEQUENCE [LARGE SCALE GENOMIC DNA]</scope>
    <source>
        <strain evidence="2 4">DSM 25947</strain>
    </source>
</reference>
<evidence type="ECO:0000313" key="1">
    <source>
        <dbReference type="EMBL" id="AHW61439.1"/>
    </source>
</evidence>
<dbReference type="AlphaFoldDB" id="X5DJW1"/>
<dbReference type="HOGENOM" id="CLU_2034355_0_0_10"/>
<dbReference type="EMBL" id="CP007451">
    <property type="protein sequence ID" value="AHW61439.1"/>
    <property type="molecule type" value="Genomic_DNA"/>
</dbReference>
<evidence type="ECO:0000313" key="2">
    <source>
        <dbReference type="EMBL" id="SET12994.1"/>
    </source>
</evidence>